<gene>
    <name evidence="3" type="ordered locus">Intca_0566</name>
</gene>
<dbReference type="STRING" id="710696.Intca_0566"/>
<dbReference type="InterPro" id="IPR005754">
    <property type="entry name" value="Sortase"/>
</dbReference>
<organism evidence="3 4">
    <name type="scientific">Intrasporangium calvum (strain ATCC 23552 / DSM 43043 / JCM 3097 / NBRC 12989 / NCIMB 10167 / NRRL B-3866 / 7 KIP)</name>
    <dbReference type="NCBI Taxonomy" id="710696"/>
    <lineage>
        <taxon>Bacteria</taxon>
        <taxon>Bacillati</taxon>
        <taxon>Actinomycetota</taxon>
        <taxon>Actinomycetes</taxon>
        <taxon>Micrococcales</taxon>
        <taxon>Intrasporangiaceae</taxon>
        <taxon>Intrasporangium</taxon>
    </lineage>
</organism>
<dbReference type="EMBL" id="CP002343">
    <property type="protein sequence ID" value="ADU47111.1"/>
    <property type="molecule type" value="Genomic_DNA"/>
</dbReference>
<dbReference type="Gene3D" id="2.40.260.10">
    <property type="entry name" value="Sortase"/>
    <property type="match status" value="1"/>
</dbReference>
<name>E6S9D5_INTC7</name>
<feature type="chain" id="PRO_5003210964" evidence="2">
    <location>
        <begin position="19"/>
        <end position="220"/>
    </location>
</feature>
<evidence type="ECO:0000256" key="1">
    <source>
        <dbReference type="ARBA" id="ARBA00022801"/>
    </source>
</evidence>
<dbReference type="CDD" id="cd05829">
    <property type="entry name" value="Sortase_F"/>
    <property type="match status" value="1"/>
</dbReference>
<dbReference type="AlphaFoldDB" id="E6S9D5"/>
<dbReference type="HOGENOM" id="CLU_062592_3_1_11"/>
<proteinExistence type="predicted"/>
<reference evidence="3 4" key="1">
    <citation type="journal article" date="2010" name="Stand. Genomic Sci.">
        <title>Complete genome sequence of Intrasporangium calvum type strain (7 KIP).</title>
        <authorList>
            <person name="Del Rio T.G."/>
            <person name="Chertkov O."/>
            <person name="Yasawong M."/>
            <person name="Lucas S."/>
            <person name="Deshpande S."/>
            <person name="Cheng J.F."/>
            <person name="Detter C."/>
            <person name="Tapia R."/>
            <person name="Han C."/>
            <person name="Goodwin L."/>
            <person name="Pitluck S."/>
            <person name="Liolios K."/>
            <person name="Ivanova N."/>
            <person name="Mavromatis K."/>
            <person name="Pati A."/>
            <person name="Chen A."/>
            <person name="Palaniappan K."/>
            <person name="Land M."/>
            <person name="Hauser L."/>
            <person name="Chang Y.J."/>
            <person name="Jeffries C.D."/>
            <person name="Rohde M."/>
            <person name="Pukall R."/>
            <person name="Sikorski J."/>
            <person name="Goker M."/>
            <person name="Woyke T."/>
            <person name="Bristow J."/>
            <person name="Eisen J.A."/>
            <person name="Markowitz V."/>
            <person name="Hugenholtz P."/>
            <person name="Kyrpides N.C."/>
            <person name="Klenk H.P."/>
            <person name="Lapidus A."/>
        </authorList>
    </citation>
    <scope>NUCLEOTIDE SEQUENCE [LARGE SCALE GENOMIC DNA]</scope>
    <source>
        <strain evidence="4">ATCC 23552 / DSM 43043 / JCM 3097 / NBRC 12989 / 7 KIP</strain>
    </source>
</reference>
<keyword evidence="1" id="KW-0378">Hydrolase</keyword>
<dbReference type="GO" id="GO:0016787">
    <property type="term" value="F:hydrolase activity"/>
    <property type="evidence" value="ECO:0007669"/>
    <property type="project" value="UniProtKB-KW"/>
</dbReference>
<dbReference type="InterPro" id="IPR023365">
    <property type="entry name" value="Sortase_dom-sf"/>
</dbReference>
<feature type="signal peptide" evidence="2">
    <location>
        <begin position="1"/>
        <end position="18"/>
    </location>
</feature>
<evidence type="ECO:0000256" key="2">
    <source>
        <dbReference type="SAM" id="SignalP"/>
    </source>
</evidence>
<dbReference type="Pfam" id="PF04203">
    <property type="entry name" value="Sortase"/>
    <property type="match status" value="1"/>
</dbReference>
<protein>
    <submittedName>
        <fullName evidence="3">Peptidase C60 sortase A and B</fullName>
    </submittedName>
</protein>
<dbReference type="KEGG" id="ica:Intca_0566"/>
<keyword evidence="4" id="KW-1185">Reference proteome</keyword>
<dbReference type="InterPro" id="IPR042001">
    <property type="entry name" value="Sortase_F"/>
</dbReference>
<accession>E6S9D5</accession>
<evidence type="ECO:0000313" key="3">
    <source>
        <dbReference type="EMBL" id="ADU47111.1"/>
    </source>
</evidence>
<dbReference type="eggNOG" id="COG3764">
    <property type="taxonomic scope" value="Bacteria"/>
</dbReference>
<dbReference type="SUPFAM" id="SSF63817">
    <property type="entry name" value="Sortase"/>
    <property type="match status" value="1"/>
</dbReference>
<dbReference type="Proteomes" id="UP000008914">
    <property type="component" value="Chromosome"/>
</dbReference>
<keyword evidence="2" id="KW-0732">Signal</keyword>
<sequence>MAAALAAALLAGTTAAWATDLAGARSERGGTPSHAVTSPLRAPTERFREPFTQPAVRTTARDARPDSVRTRALAAPARFEVAQLGISMPVRPVGVAGDGQMDLPPSPAVMGWYEHGARPGDPEGATVMAAHRDMPEYGTGPAARLESLDVGDLLTVRSGGTVRRYRVTQVTQLDKETLDLDAIFSRTGAPRLHIVTCSGRFDLRARTYERNLVVVGVPIP</sequence>
<evidence type="ECO:0000313" key="4">
    <source>
        <dbReference type="Proteomes" id="UP000008914"/>
    </source>
</evidence>